<accession>A0ACB5TCD1</accession>
<reference evidence="1" key="1">
    <citation type="submission" date="2023-04" db="EMBL/GenBank/DDBJ databases">
        <title>Ambrosiozyma monospora NBRC 10751.</title>
        <authorList>
            <person name="Ichikawa N."/>
            <person name="Sato H."/>
            <person name="Tonouchi N."/>
        </authorList>
    </citation>
    <scope>NUCLEOTIDE SEQUENCE</scope>
    <source>
        <strain evidence="1">NBRC 10751</strain>
    </source>
</reference>
<sequence>MVAGISTGGCMVIVYGIIIVACVSVGVAITLSELTSAIPNAGGQYVWTKVLAPKRHAPFWSFLCGQLAWVGSVFTNASMAISLGTMLTAMYSLAHPDFTIETWHVFVAAEVAHWFVFLFNCYQGWLPYLASFALYCSITSWLVISITVLGCSKGEFQPPSFVFKQFDNQTGWNSAAIAFITGLINPAWSFSCLDSATHMAEEVMNPQKVIPQSIMSTVAIGFVTSFTYVVALFFCIKDIDGILNSGSGFPVMYIYYQVLENKAGAIVLASMVFVSLLDTGPKFTKRVVCH</sequence>
<keyword evidence="2" id="KW-1185">Reference proteome</keyword>
<gene>
    <name evidence="1" type="ORF">Amon02_000771800</name>
</gene>
<organism evidence="1 2">
    <name type="scientific">Ambrosiozyma monospora</name>
    <name type="common">Yeast</name>
    <name type="synonym">Endomycopsis monosporus</name>
    <dbReference type="NCBI Taxonomy" id="43982"/>
    <lineage>
        <taxon>Eukaryota</taxon>
        <taxon>Fungi</taxon>
        <taxon>Dikarya</taxon>
        <taxon>Ascomycota</taxon>
        <taxon>Saccharomycotina</taxon>
        <taxon>Pichiomycetes</taxon>
        <taxon>Pichiales</taxon>
        <taxon>Pichiaceae</taxon>
        <taxon>Ambrosiozyma</taxon>
    </lineage>
</organism>
<dbReference type="EMBL" id="BSXS01006531">
    <property type="protein sequence ID" value="GME85662.1"/>
    <property type="molecule type" value="Genomic_DNA"/>
</dbReference>
<dbReference type="Proteomes" id="UP001165064">
    <property type="component" value="Unassembled WGS sequence"/>
</dbReference>
<protein>
    <submittedName>
        <fullName evidence="1">Unnamed protein product</fullName>
    </submittedName>
</protein>
<evidence type="ECO:0000313" key="2">
    <source>
        <dbReference type="Proteomes" id="UP001165064"/>
    </source>
</evidence>
<comment type="caution">
    <text evidence="1">The sequence shown here is derived from an EMBL/GenBank/DDBJ whole genome shotgun (WGS) entry which is preliminary data.</text>
</comment>
<proteinExistence type="predicted"/>
<evidence type="ECO:0000313" key="1">
    <source>
        <dbReference type="EMBL" id="GME85662.1"/>
    </source>
</evidence>
<name>A0ACB5TCD1_AMBMO</name>